<protein>
    <recommendedName>
        <fullName evidence="5 6">Large ribosomal subunit protein uL10</fullName>
    </recommendedName>
</protein>
<dbReference type="PANTHER" id="PTHR11560">
    <property type="entry name" value="39S RIBOSOMAL PROTEIN L10, MITOCHONDRIAL"/>
    <property type="match status" value="1"/>
</dbReference>
<dbReference type="Gene3D" id="3.30.70.1730">
    <property type="match status" value="1"/>
</dbReference>
<evidence type="ECO:0000256" key="3">
    <source>
        <dbReference type="ARBA" id="ARBA00022980"/>
    </source>
</evidence>
<dbReference type="InterPro" id="IPR047865">
    <property type="entry name" value="Ribosomal_uL10_bac_type"/>
</dbReference>
<dbReference type="AlphaFoldDB" id="A0A177E7Z2"/>
<keyword evidence="6" id="KW-0694">RNA-binding</keyword>
<dbReference type="Proteomes" id="UP000076964">
    <property type="component" value="Unassembled WGS sequence"/>
</dbReference>
<gene>
    <name evidence="6" type="primary">rplJ</name>
    <name evidence="7" type="ORF">TH606_03835</name>
</gene>
<dbReference type="InterPro" id="IPR043141">
    <property type="entry name" value="Ribosomal_uL10-like_sf"/>
</dbReference>
<keyword evidence="6" id="KW-0699">rRNA-binding</keyword>
<dbReference type="GO" id="GO:0070180">
    <property type="term" value="F:large ribosomal subunit rRNA binding"/>
    <property type="evidence" value="ECO:0007669"/>
    <property type="project" value="UniProtKB-UniRule"/>
</dbReference>
<dbReference type="EMBL" id="LSFI01000014">
    <property type="protein sequence ID" value="OAG28067.1"/>
    <property type="molecule type" value="Genomic_DNA"/>
</dbReference>
<organism evidence="7 8">
    <name type="scientific">Thermodesulfatator autotrophicus</name>
    <dbReference type="NCBI Taxonomy" id="1795632"/>
    <lineage>
        <taxon>Bacteria</taxon>
        <taxon>Pseudomonadati</taxon>
        <taxon>Thermodesulfobacteriota</taxon>
        <taxon>Thermodesulfobacteria</taxon>
        <taxon>Thermodesulfobacteriales</taxon>
        <taxon>Thermodesulfatatoraceae</taxon>
        <taxon>Thermodesulfatator</taxon>
    </lineage>
</organism>
<keyword evidence="4 6" id="KW-0687">Ribonucleoprotein</keyword>
<evidence type="ECO:0000256" key="5">
    <source>
        <dbReference type="ARBA" id="ARBA00035202"/>
    </source>
</evidence>
<comment type="function">
    <text evidence="1 6">Forms part of the ribosomal stalk, playing a central role in the interaction of the ribosome with GTP-bound translation factors.</text>
</comment>
<evidence type="ECO:0000313" key="7">
    <source>
        <dbReference type="EMBL" id="OAG28067.1"/>
    </source>
</evidence>
<comment type="caution">
    <text evidence="7">The sequence shown here is derived from an EMBL/GenBank/DDBJ whole genome shotgun (WGS) entry which is preliminary data.</text>
</comment>
<dbReference type="HAMAP" id="MF_00362">
    <property type="entry name" value="Ribosomal_uL10"/>
    <property type="match status" value="1"/>
</dbReference>
<accession>A0A177E7Z2</accession>
<dbReference type="Pfam" id="PF00466">
    <property type="entry name" value="Ribosomal_L10"/>
    <property type="match status" value="1"/>
</dbReference>
<dbReference type="CDD" id="cd05797">
    <property type="entry name" value="Ribosomal_L10"/>
    <property type="match status" value="1"/>
</dbReference>
<comment type="similarity">
    <text evidence="2 6">Belongs to the universal ribosomal protein uL10 family.</text>
</comment>
<dbReference type="InterPro" id="IPR022973">
    <property type="entry name" value="Ribosomal_uL10_bac"/>
</dbReference>
<dbReference type="Gene3D" id="6.10.250.290">
    <property type="match status" value="1"/>
</dbReference>
<name>A0A177E7Z2_9BACT</name>
<evidence type="ECO:0000256" key="6">
    <source>
        <dbReference type="HAMAP-Rule" id="MF_00362"/>
    </source>
</evidence>
<dbReference type="NCBIfam" id="NF000955">
    <property type="entry name" value="PRK00099.1-1"/>
    <property type="match status" value="1"/>
</dbReference>
<keyword evidence="3 6" id="KW-0689">Ribosomal protein</keyword>
<sequence length="176" mass="19487">MLTRKQKEEIVQKLRKEFEEVPAVFVTTFRAMTAEESNELRKKLREKGARYQVVKNTLLRMASSGTPAEPLQEFIEGPTGVAICYEDPVEVAKVLVEFAKEHESLINRGGVLGGKPIEAASLEALAKVPPREVLMAQLLGLLQAPMAQFVQLLAAVPRNFLFALNAIKEKKAEEAA</sequence>
<dbReference type="GO" id="GO:0005840">
    <property type="term" value="C:ribosome"/>
    <property type="evidence" value="ECO:0007669"/>
    <property type="project" value="UniProtKB-KW"/>
</dbReference>
<dbReference type="InterPro" id="IPR001790">
    <property type="entry name" value="Ribosomal_uL10"/>
</dbReference>
<keyword evidence="8" id="KW-1185">Reference proteome</keyword>
<proteinExistence type="inferred from homology"/>
<dbReference type="RefSeq" id="WP_082863496.1">
    <property type="nucleotide sequence ID" value="NZ_LSFI01000014.1"/>
</dbReference>
<dbReference type="STRING" id="1795632.TH606_03835"/>
<evidence type="ECO:0000256" key="1">
    <source>
        <dbReference type="ARBA" id="ARBA00002633"/>
    </source>
</evidence>
<dbReference type="SUPFAM" id="SSF160369">
    <property type="entry name" value="Ribosomal protein L10-like"/>
    <property type="match status" value="1"/>
</dbReference>
<comment type="subunit">
    <text evidence="6">Part of the ribosomal stalk of the 50S ribosomal subunit. The N-terminus interacts with L11 and the large rRNA to form the base of the stalk. The C-terminus forms an elongated spine to which L12 dimers bind in a sequential fashion forming a multimeric L10(L12)X complex.</text>
</comment>
<dbReference type="GO" id="GO:0006412">
    <property type="term" value="P:translation"/>
    <property type="evidence" value="ECO:0007669"/>
    <property type="project" value="UniProtKB-UniRule"/>
</dbReference>
<dbReference type="GO" id="GO:1990904">
    <property type="term" value="C:ribonucleoprotein complex"/>
    <property type="evidence" value="ECO:0007669"/>
    <property type="project" value="UniProtKB-KW"/>
</dbReference>
<evidence type="ECO:0000313" key="8">
    <source>
        <dbReference type="Proteomes" id="UP000076964"/>
    </source>
</evidence>
<reference evidence="7 8" key="1">
    <citation type="submission" date="2016-02" db="EMBL/GenBank/DDBJ databases">
        <title>Draft genome sequence of Thermodesulfatator sp. S606.</title>
        <authorList>
            <person name="Lai Q."/>
            <person name="Cao J."/>
            <person name="Dupont S."/>
            <person name="Shao Z."/>
            <person name="Jebbar M."/>
            <person name="Alain K."/>
        </authorList>
    </citation>
    <scope>NUCLEOTIDE SEQUENCE [LARGE SCALE GENOMIC DNA]</scope>
    <source>
        <strain evidence="7 8">S606</strain>
    </source>
</reference>
<evidence type="ECO:0000256" key="4">
    <source>
        <dbReference type="ARBA" id="ARBA00023274"/>
    </source>
</evidence>
<evidence type="ECO:0000256" key="2">
    <source>
        <dbReference type="ARBA" id="ARBA00008889"/>
    </source>
</evidence>
<dbReference type="OrthoDB" id="9808307at2"/>